<keyword evidence="9" id="KW-1185">Reference proteome</keyword>
<evidence type="ECO:0000256" key="3">
    <source>
        <dbReference type="ARBA" id="ARBA00022729"/>
    </source>
</evidence>
<dbReference type="Gene3D" id="1.10.630.10">
    <property type="entry name" value="Cytochrome P450"/>
    <property type="match status" value="2"/>
</dbReference>
<dbReference type="GO" id="GO:0005506">
    <property type="term" value="F:iron ion binding"/>
    <property type="evidence" value="ECO:0007669"/>
    <property type="project" value="InterPro"/>
</dbReference>
<feature type="compositionally biased region" description="Basic and acidic residues" evidence="7">
    <location>
        <begin position="624"/>
        <end position="638"/>
    </location>
</feature>
<proteinExistence type="predicted"/>
<dbReference type="InterPro" id="IPR046956">
    <property type="entry name" value="RLP23-like"/>
</dbReference>
<name>A0AAP0KQF5_9MAGN</name>
<dbReference type="SUPFAM" id="SSF52058">
    <property type="entry name" value="L domain-like"/>
    <property type="match status" value="1"/>
</dbReference>
<feature type="region of interest" description="Disordered" evidence="7">
    <location>
        <begin position="66"/>
        <end position="85"/>
    </location>
</feature>
<dbReference type="GO" id="GO:0016705">
    <property type="term" value="F:oxidoreductase activity, acting on paired donors, with incorporation or reduction of molecular oxygen"/>
    <property type="evidence" value="ECO:0007669"/>
    <property type="project" value="InterPro"/>
</dbReference>
<dbReference type="InterPro" id="IPR036396">
    <property type="entry name" value="Cyt_P450_sf"/>
</dbReference>
<dbReference type="Pfam" id="PF00067">
    <property type="entry name" value="p450"/>
    <property type="match status" value="1"/>
</dbReference>
<keyword evidence="4" id="KW-1133">Transmembrane helix</keyword>
<dbReference type="GO" id="GO:0016020">
    <property type="term" value="C:membrane"/>
    <property type="evidence" value="ECO:0007669"/>
    <property type="project" value="UniProtKB-SubCell"/>
</dbReference>
<comment type="caution">
    <text evidence="8">The sequence shown here is derived from an EMBL/GenBank/DDBJ whole genome shotgun (WGS) entry which is preliminary data.</text>
</comment>
<dbReference type="Gene3D" id="3.80.10.10">
    <property type="entry name" value="Ribonuclease Inhibitor"/>
    <property type="match status" value="2"/>
</dbReference>
<evidence type="ECO:0008006" key="10">
    <source>
        <dbReference type="Google" id="ProtNLM"/>
    </source>
</evidence>
<dbReference type="PANTHER" id="PTHR48061:SF2">
    <property type="entry name" value="RECEPTOR LIKE PROTEIN 30-LIKE"/>
    <property type="match status" value="1"/>
</dbReference>
<evidence type="ECO:0000256" key="4">
    <source>
        <dbReference type="ARBA" id="ARBA00022989"/>
    </source>
</evidence>
<dbReference type="AlphaFoldDB" id="A0AAP0KQF5"/>
<keyword evidence="6" id="KW-0325">Glycoprotein</keyword>
<feature type="region of interest" description="Disordered" evidence="7">
    <location>
        <begin position="622"/>
        <end position="644"/>
    </location>
</feature>
<dbReference type="GO" id="GO:0020037">
    <property type="term" value="F:heme binding"/>
    <property type="evidence" value="ECO:0007669"/>
    <property type="project" value="InterPro"/>
</dbReference>
<evidence type="ECO:0000256" key="2">
    <source>
        <dbReference type="ARBA" id="ARBA00022692"/>
    </source>
</evidence>
<dbReference type="InterPro" id="IPR001611">
    <property type="entry name" value="Leu-rich_rpt"/>
</dbReference>
<protein>
    <recommendedName>
        <fullName evidence="10">Cytochrome P450</fullName>
    </recommendedName>
</protein>
<gene>
    <name evidence="8" type="ORF">Sjap_003409</name>
</gene>
<organism evidence="8 9">
    <name type="scientific">Stephania japonica</name>
    <dbReference type="NCBI Taxonomy" id="461633"/>
    <lineage>
        <taxon>Eukaryota</taxon>
        <taxon>Viridiplantae</taxon>
        <taxon>Streptophyta</taxon>
        <taxon>Embryophyta</taxon>
        <taxon>Tracheophyta</taxon>
        <taxon>Spermatophyta</taxon>
        <taxon>Magnoliopsida</taxon>
        <taxon>Ranunculales</taxon>
        <taxon>Menispermaceae</taxon>
        <taxon>Menispermoideae</taxon>
        <taxon>Cissampelideae</taxon>
        <taxon>Stephania</taxon>
    </lineage>
</organism>
<dbReference type="Proteomes" id="UP001417504">
    <property type="component" value="Unassembled WGS sequence"/>
</dbReference>
<dbReference type="GO" id="GO:0004497">
    <property type="term" value="F:monooxygenase activity"/>
    <property type="evidence" value="ECO:0007669"/>
    <property type="project" value="InterPro"/>
</dbReference>
<evidence type="ECO:0000256" key="1">
    <source>
        <dbReference type="ARBA" id="ARBA00004479"/>
    </source>
</evidence>
<keyword evidence="2" id="KW-0812">Transmembrane</keyword>
<keyword evidence="3" id="KW-0732">Signal</keyword>
<comment type="subcellular location">
    <subcellularLocation>
        <location evidence="1">Membrane</location>
        <topology evidence="1">Single-pass type I membrane protein</topology>
    </subcellularLocation>
</comment>
<dbReference type="SUPFAM" id="SSF48264">
    <property type="entry name" value="Cytochrome P450"/>
    <property type="match status" value="2"/>
</dbReference>
<sequence length="644" mass="72822">MDDQPESSGGSSKDFQRSLNEMPQLVILHGYQLEVILRLLMTYTAILSLTSATLITQVDSTPLGIGSKHGDASQGVRDPIYRGDSGPDAVNTPTHSLLKNMITCKIGLSALFEDRTGDSGKNSCEGEFKKAFHNEIQYCRDFHYKLNIKTFYVFWKCQDFRLIARGLHGFRPGIPNCSGKLGPLDVVALCPTSKKVLPVRFSRTGPTPLKRYWTTLTVAFKRRAKDRVKQRHAGPLCHYFEIVDDLDLSSNNFEGSLPIFPKGMDRISLSKNKFTGAIPLAICNTSWNYIDLSRNQMSGEIPSCLFNSIKGQEDDQVSFSVVDLSKNKLGIIPDKFDTECWLEGLNLNGNQLEGPLPRSLTNCRFLKVLDLGSNQINDTFPFWLGHLESLQVLMLQSNKFHGSIWRHRIVNSSFEALDIIGLSANSFTGKWQCYMHALNTSGHSFWLEKPRTHQLNHLPSGPPKLPIIGNLHQLGHLPHRSLSKLSNIYGPVMLLHLGRMPLLRLKFWLARQREFSGVHTTVRPTRVTRDPNIFLGGVDTGAIVMVWAMTELARKPELMKKAQEEIRTSVGKKGNYVEEGNIEQLHYLKMIVKETLRMLSRTSIGSKRMYEPMQGEWLRYNPRNKGDGEYVGNREEPRVLGQPR</sequence>
<dbReference type="InterPro" id="IPR001128">
    <property type="entry name" value="Cyt_P450"/>
</dbReference>
<evidence type="ECO:0000256" key="7">
    <source>
        <dbReference type="SAM" id="MobiDB-lite"/>
    </source>
</evidence>
<evidence type="ECO:0000313" key="9">
    <source>
        <dbReference type="Proteomes" id="UP001417504"/>
    </source>
</evidence>
<evidence type="ECO:0000256" key="6">
    <source>
        <dbReference type="ARBA" id="ARBA00023180"/>
    </source>
</evidence>
<keyword evidence="5" id="KW-0472">Membrane</keyword>
<dbReference type="InterPro" id="IPR032675">
    <property type="entry name" value="LRR_dom_sf"/>
</dbReference>
<evidence type="ECO:0000313" key="8">
    <source>
        <dbReference type="EMBL" id="KAK9155929.1"/>
    </source>
</evidence>
<dbReference type="PANTHER" id="PTHR48061">
    <property type="entry name" value="LEUCINE-RICH REPEAT RECEPTOR PROTEIN KINASE EMS1-LIKE-RELATED"/>
    <property type="match status" value="1"/>
</dbReference>
<dbReference type="EMBL" id="JBBNAE010000001">
    <property type="protein sequence ID" value="KAK9155929.1"/>
    <property type="molecule type" value="Genomic_DNA"/>
</dbReference>
<dbReference type="GO" id="GO:0044550">
    <property type="term" value="P:secondary metabolite biosynthetic process"/>
    <property type="evidence" value="ECO:0007669"/>
    <property type="project" value="UniProtKB-ARBA"/>
</dbReference>
<reference evidence="8 9" key="1">
    <citation type="submission" date="2024-01" db="EMBL/GenBank/DDBJ databases">
        <title>Genome assemblies of Stephania.</title>
        <authorList>
            <person name="Yang L."/>
        </authorList>
    </citation>
    <scope>NUCLEOTIDE SEQUENCE [LARGE SCALE GENOMIC DNA]</scope>
    <source>
        <strain evidence="8">QJT</strain>
        <tissue evidence="8">Leaf</tissue>
    </source>
</reference>
<evidence type="ECO:0000256" key="5">
    <source>
        <dbReference type="ARBA" id="ARBA00023136"/>
    </source>
</evidence>
<dbReference type="Pfam" id="PF00560">
    <property type="entry name" value="LRR_1"/>
    <property type="match status" value="2"/>
</dbReference>
<accession>A0AAP0KQF5</accession>